<dbReference type="EMBL" id="BIFH01000044">
    <property type="protein sequence ID" value="GCE01011.1"/>
    <property type="molecule type" value="Genomic_DNA"/>
</dbReference>
<dbReference type="AlphaFoldDB" id="A0A401Z2J1"/>
<dbReference type="InterPro" id="IPR036873">
    <property type="entry name" value="Rhodanese-like_dom_sf"/>
</dbReference>
<evidence type="ECO:0000256" key="1">
    <source>
        <dbReference type="ARBA" id="ARBA00022723"/>
    </source>
</evidence>
<dbReference type="SUPFAM" id="SSF52821">
    <property type="entry name" value="Rhodanese/Cell cycle control phosphatase"/>
    <property type="match status" value="2"/>
</dbReference>
<dbReference type="PANTHER" id="PTHR43084">
    <property type="entry name" value="PERSULFIDE DIOXYGENASE ETHE1"/>
    <property type="match status" value="1"/>
</dbReference>
<dbReference type="InterPro" id="IPR001279">
    <property type="entry name" value="Metallo-B-lactamas"/>
</dbReference>
<dbReference type="GO" id="GO:0070813">
    <property type="term" value="P:hydrogen sulfide metabolic process"/>
    <property type="evidence" value="ECO:0007669"/>
    <property type="project" value="TreeGrafter"/>
</dbReference>
<dbReference type="CDD" id="cd00158">
    <property type="entry name" value="RHOD"/>
    <property type="match status" value="1"/>
</dbReference>
<dbReference type="GO" id="GO:0050313">
    <property type="term" value="F:sulfur dioxygenase activity"/>
    <property type="evidence" value="ECO:0007669"/>
    <property type="project" value="InterPro"/>
</dbReference>
<dbReference type="GO" id="GO:0046872">
    <property type="term" value="F:metal ion binding"/>
    <property type="evidence" value="ECO:0007669"/>
    <property type="project" value="UniProtKB-KW"/>
</dbReference>
<dbReference type="CDD" id="cd07724">
    <property type="entry name" value="POD-like_MBL-fold"/>
    <property type="match status" value="1"/>
</dbReference>
<dbReference type="Pfam" id="PF00581">
    <property type="entry name" value="Rhodanese"/>
    <property type="match status" value="1"/>
</dbReference>
<dbReference type="Gene3D" id="3.60.15.10">
    <property type="entry name" value="Ribonuclease Z/Hydroxyacylglutathione hydrolase-like"/>
    <property type="match status" value="1"/>
</dbReference>
<dbReference type="SUPFAM" id="SSF56281">
    <property type="entry name" value="Metallo-hydrolase/oxidoreductase"/>
    <property type="match status" value="1"/>
</dbReference>
<dbReference type="Gene3D" id="3.40.250.10">
    <property type="entry name" value="Rhodanese-like domain"/>
    <property type="match status" value="2"/>
</dbReference>
<evidence type="ECO:0000313" key="3">
    <source>
        <dbReference type="EMBL" id="GCE01011.1"/>
    </source>
</evidence>
<dbReference type="PANTHER" id="PTHR43084:SF1">
    <property type="entry name" value="PERSULFIDE DIOXYGENASE ETHE1, MITOCHONDRIAL"/>
    <property type="match status" value="1"/>
</dbReference>
<dbReference type="SMART" id="SM00450">
    <property type="entry name" value="RHOD"/>
    <property type="match status" value="1"/>
</dbReference>
<accession>A0A401Z2J1</accession>
<dbReference type="InterPro" id="IPR001763">
    <property type="entry name" value="Rhodanese-like_dom"/>
</dbReference>
<dbReference type="GO" id="GO:0016787">
    <property type="term" value="F:hydrolase activity"/>
    <property type="evidence" value="ECO:0007669"/>
    <property type="project" value="UniProtKB-KW"/>
</dbReference>
<protein>
    <submittedName>
        <fullName evidence="3">MBL fold hydrolase</fullName>
    </submittedName>
</protein>
<comment type="caution">
    <text evidence="3">The sequence shown here is derived from an EMBL/GenBank/DDBJ whole genome shotgun (WGS) entry which is preliminary data.</text>
</comment>
<feature type="domain" description="Rhodanese" evidence="2">
    <location>
        <begin position="373"/>
        <end position="462"/>
    </location>
</feature>
<keyword evidence="4" id="KW-1185">Reference proteome</keyword>
<dbReference type="InterPro" id="IPR051682">
    <property type="entry name" value="Mito_Persulfide_Diox"/>
</dbReference>
<dbReference type="SMART" id="SM00849">
    <property type="entry name" value="Lactamase_B"/>
    <property type="match status" value="1"/>
</dbReference>
<evidence type="ECO:0000259" key="2">
    <source>
        <dbReference type="PROSITE" id="PS50206"/>
    </source>
</evidence>
<name>A0A401Z2J1_9ACTN</name>
<keyword evidence="3" id="KW-0378">Hydrolase</keyword>
<dbReference type="Proteomes" id="UP000286931">
    <property type="component" value="Unassembled WGS sequence"/>
</dbReference>
<gene>
    <name evidence="3" type="ORF">EHYA_08750</name>
</gene>
<dbReference type="Pfam" id="PF00753">
    <property type="entry name" value="Lactamase_B"/>
    <property type="match status" value="1"/>
</dbReference>
<sequence>MRRIDRMFFKQYYLDCLSHASYLVGDRGTGRAVVVDPRRDVAEYLADADHHGLTIERVIETHVHADFLSGHLELAARTGARISYGSPVSVEFEVDLLEDGRRISLGDVELEVLHTPGHTPESICVVVRAAAGDAVPFGVLTGDTLFVGDVGRPDLLGANGWSATDLARALFRSTRRLLDLPDPTGVYPAHGAGSACGKNLSSKTSCTIGEQRVSNYALAPLAEDEFVRVVCAGQSAAPTYFARVAARNREHRPLLDEAEPVPLLAAADFLSARAAGCVVLDTRDPDEFADAHVVGSLNVALAGRFAGLAGGILDADACLLLVSAPGTEIEARNRLARVGFDNVVAGLGSSPAEIPERARARAHRLTPEEVAALGRETLLVDVRDLGEIREHGTIAGSTHIALSRLPARIDELSPTRDTVIFCAGGTRSSVAASTLRARGFTRVADLRGGFAAWRARYPADRPTRADDDSHAGHAPGE</sequence>
<dbReference type="FunFam" id="3.60.15.10:FF:000030">
    <property type="entry name" value="Metallo-beta-lactamase family protein"/>
    <property type="match status" value="1"/>
</dbReference>
<dbReference type="PROSITE" id="PS50206">
    <property type="entry name" value="RHODANESE_3"/>
    <property type="match status" value="2"/>
</dbReference>
<organism evidence="3 4">
    <name type="scientific">Embleya hyalina</name>
    <dbReference type="NCBI Taxonomy" id="516124"/>
    <lineage>
        <taxon>Bacteria</taxon>
        <taxon>Bacillati</taxon>
        <taxon>Actinomycetota</taxon>
        <taxon>Actinomycetes</taxon>
        <taxon>Kitasatosporales</taxon>
        <taxon>Streptomycetaceae</taxon>
        <taxon>Embleya</taxon>
    </lineage>
</organism>
<reference evidence="3 4" key="1">
    <citation type="submission" date="2018-12" db="EMBL/GenBank/DDBJ databases">
        <title>Draft genome sequence of Embleya hyalina NBRC 13850T.</title>
        <authorList>
            <person name="Komaki H."/>
            <person name="Hosoyama A."/>
            <person name="Kimura A."/>
            <person name="Ichikawa N."/>
            <person name="Tamura T."/>
        </authorList>
    </citation>
    <scope>NUCLEOTIDE SEQUENCE [LARGE SCALE GENOMIC DNA]</scope>
    <source>
        <strain evidence="3 4">NBRC 13850</strain>
    </source>
</reference>
<dbReference type="InterPro" id="IPR044528">
    <property type="entry name" value="POD-like_MBL-fold"/>
</dbReference>
<feature type="domain" description="Rhodanese" evidence="2">
    <location>
        <begin position="273"/>
        <end position="302"/>
    </location>
</feature>
<dbReference type="InterPro" id="IPR036866">
    <property type="entry name" value="RibonucZ/Hydroxyglut_hydro"/>
</dbReference>
<proteinExistence type="predicted"/>
<dbReference type="RefSeq" id="WP_246127267.1">
    <property type="nucleotide sequence ID" value="NZ_BIFH01000044.1"/>
</dbReference>
<evidence type="ECO:0000313" key="4">
    <source>
        <dbReference type="Proteomes" id="UP000286931"/>
    </source>
</evidence>
<keyword evidence="1" id="KW-0479">Metal-binding</keyword>
<dbReference type="GO" id="GO:0006749">
    <property type="term" value="P:glutathione metabolic process"/>
    <property type="evidence" value="ECO:0007669"/>
    <property type="project" value="InterPro"/>
</dbReference>